<proteinExistence type="predicted"/>
<evidence type="ECO:0000313" key="2">
    <source>
        <dbReference type="Proteomes" id="UP000267017"/>
    </source>
</evidence>
<comment type="caution">
    <text evidence="1">The sequence shown here is derived from an EMBL/GenBank/DDBJ whole genome shotgun (WGS) entry which is preliminary data.</text>
</comment>
<keyword evidence="2" id="KW-1185">Reference proteome</keyword>
<dbReference type="RefSeq" id="WP_128631119.1">
    <property type="nucleotide sequence ID" value="NZ_RRCN01000001.1"/>
</dbReference>
<dbReference type="OrthoDB" id="2589900at2"/>
<reference evidence="1 2" key="1">
    <citation type="submission" date="2018-11" db="EMBL/GenBank/DDBJ databases">
        <title>Genome sequencing of Paenibacillus sp. KCOM 3021 (= ChDC PVNT-B20).</title>
        <authorList>
            <person name="Kook J.-K."/>
            <person name="Park S.-N."/>
            <person name="Lim Y.K."/>
        </authorList>
    </citation>
    <scope>NUCLEOTIDE SEQUENCE [LARGE SCALE GENOMIC DNA]</scope>
    <source>
        <strain evidence="1 2">KCOM 3021</strain>
    </source>
</reference>
<protein>
    <submittedName>
        <fullName evidence="1">Uncharacterized protein</fullName>
    </submittedName>
</protein>
<organism evidence="1 2">
    <name type="scientific">Paenibacillus oralis</name>
    <dbReference type="NCBI Taxonomy" id="2490856"/>
    <lineage>
        <taxon>Bacteria</taxon>
        <taxon>Bacillati</taxon>
        <taxon>Bacillota</taxon>
        <taxon>Bacilli</taxon>
        <taxon>Bacillales</taxon>
        <taxon>Paenibacillaceae</taxon>
        <taxon>Paenibacillus</taxon>
    </lineage>
</organism>
<evidence type="ECO:0000313" key="1">
    <source>
        <dbReference type="EMBL" id="RRJ63276.1"/>
    </source>
</evidence>
<name>A0A3P3U017_9BACL</name>
<accession>A0A3P3U017</accession>
<dbReference type="Proteomes" id="UP000267017">
    <property type="component" value="Unassembled WGS sequence"/>
</dbReference>
<dbReference type="EMBL" id="RRCN01000001">
    <property type="protein sequence ID" value="RRJ63276.1"/>
    <property type="molecule type" value="Genomic_DNA"/>
</dbReference>
<dbReference type="AlphaFoldDB" id="A0A3P3U017"/>
<sequence>MDQLVIGITNVLMCVDTKEFRELDARMKEHFGDGVLTEQIGGTTEELIEIVNKSVQEGKNLLPEHYFYGNYR</sequence>
<gene>
    <name evidence="1" type="ORF">EHV15_10350</name>
</gene>